<evidence type="ECO:0000256" key="1">
    <source>
        <dbReference type="ARBA" id="ARBA00010718"/>
    </source>
</evidence>
<dbReference type="EC" id="4.2.1.1" evidence="2"/>
<dbReference type="GO" id="GO:0004089">
    <property type="term" value="F:carbonate dehydratase activity"/>
    <property type="evidence" value="ECO:0007669"/>
    <property type="project" value="UniProtKB-EC"/>
</dbReference>
<dbReference type="AlphaFoldDB" id="A0A3S1B8S6"/>
<keyword evidence="5" id="KW-0456">Lyase</keyword>
<dbReference type="OrthoDB" id="429145at2759"/>
<reference evidence="8 9" key="1">
    <citation type="submission" date="2019-01" db="EMBL/GenBank/DDBJ databases">
        <title>A draft genome assembly of the solar-powered sea slug Elysia chlorotica.</title>
        <authorList>
            <person name="Cai H."/>
            <person name="Li Q."/>
            <person name="Fang X."/>
            <person name="Li J."/>
            <person name="Curtis N.E."/>
            <person name="Altenburger A."/>
            <person name="Shibata T."/>
            <person name="Feng M."/>
            <person name="Maeda T."/>
            <person name="Schwartz J.A."/>
            <person name="Shigenobu S."/>
            <person name="Lundholm N."/>
            <person name="Nishiyama T."/>
            <person name="Yang H."/>
            <person name="Hasebe M."/>
            <person name="Li S."/>
            <person name="Pierce S.K."/>
            <person name="Wang J."/>
        </authorList>
    </citation>
    <scope>NUCLEOTIDE SEQUENCE [LARGE SCALE GENOMIC DNA]</scope>
    <source>
        <strain evidence="8">EC2010</strain>
        <tissue evidence="8">Whole organism of an adult</tissue>
    </source>
</reference>
<gene>
    <name evidence="8" type="ORF">EGW08_013542</name>
</gene>
<comment type="catalytic activity">
    <reaction evidence="6">
        <text>hydrogencarbonate + H(+) = CO2 + H2O</text>
        <dbReference type="Rhea" id="RHEA:10748"/>
        <dbReference type="ChEBI" id="CHEBI:15377"/>
        <dbReference type="ChEBI" id="CHEBI:15378"/>
        <dbReference type="ChEBI" id="CHEBI:16526"/>
        <dbReference type="ChEBI" id="CHEBI:17544"/>
        <dbReference type="EC" id="4.2.1.1"/>
    </reaction>
</comment>
<evidence type="ECO:0000313" key="8">
    <source>
        <dbReference type="EMBL" id="RUS78687.1"/>
    </source>
</evidence>
<dbReference type="STRING" id="188477.A0A3S1B8S6"/>
<dbReference type="Proteomes" id="UP000271974">
    <property type="component" value="Unassembled WGS sequence"/>
</dbReference>
<dbReference type="GO" id="GO:0005886">
    <property type="term" value="C:plasma membrane"/>
    <property type="evidence" value="ECO:0007669"/>
    <property type="project" value="TreeGrafter"/>
</dbReference>
<dbReference type="PANTHER" id="PTHR18952:SF265">
    <property type="entry name" value="CARBONIC ANHYDRASE"/>
    <property type="match status" value="1"/>
</dbReference>
<dbReference type="GO" id="GO:0008270">
    <property type="term" value="F:zinc ion binding"/>
    <property type="evidence" value="ECO:0007669"/>
    <property type="project" value="InterPro"/>
</dbReference>
<dbReference type="CDD" id="cd00326">
    <property type="entry name" value="alpha_CA"/>
    <property type="match status" value="1"/>
</dbReference>
<dbReference type="Gene3D" id="3.10.200.10">
    <property type="entry name" value="Alpha carbonic anhydrase"/>
    <property type="match status" value="2"/>
</dbReference>
<feature type="domain" description="Alpha-carbonic anhydrase" evidence="7">
    <location>
        <begin position="36"/>
        <end position="226"/>
    </location>
</feature>
<evidence type="ECO:0000256" key="2">
    <source>
        <dbReference type="ARBA" id="ARBA00012925"/>
    </source>
</evidence>
<organism evidence="8 9">
    <name type="scientific">Elysia chlorotica</name>
    <name type="common">Eastern emerald elysia</name>
    <name type="synonym">Sea slug</name>
    <dbReference type="NCBI Taxonomy" id="188477"/>
    <lineage>
        <taxon>Eukaryota</taxon>
        <taxon>Metazoa</taxon>
        <taxon>Spiralia</taxon>
        <taxon>Lophotrochozoa</taxon>
        <taxon>Mollusca</taxon>
        <taxon>Gastropoda</taxon>
        <taxon>Heterobranchia</taxon>
        <taxon>Euthyneura</taxon>
        <taxon>Panpulmonata</taxon>
        <taxon>Sacoglossa</taxon>
        <taxon>Placobranchoidea</taxon>
        <taxon>Plakobranchidae</taxon>
        <taxon>Elysia</taxon>
    </lineage>
</organism>
<evidence type="ECO:0000256" key="4">
    <source>
        <dbReference type="ARBA" id="ARBA00022833"/>
    </source>
</evidence>
<comment type="similarity">
    <text evidence="1">Belongs to the alpha-carbonic anhydrase family.</text>
</comment>
<evidence type="ECO:0000256" key="5">
    <source>
        <dbReference type="ARBA" id="ARBA00023239"/>
    </source>
</evidence>
<keyword evidence="4" id="KW-0862">Zinc</keyword>
<dbReference type="PANTHER" id="PTHR18952">
    <property type="entry name" value="CARBONIC ANHYDRASE"/>
    <property type="match status" value="1"/>
</dbReference>
<dbReference type="EMBL" id="RQTK01000495">
    <property type="protein sequence ID" value="RUS78687.1"/>
    <property type="molecule type" value="Genomic_DNA"/>
</dbReference>
<feature type="non-terminal residue" evidence="8">
    <location>
        <position position="226"/>
    </location>
</feature>
<evidence type="ECO:0000259" key="7">
    <source>
        <dbReference type="PROSITE" id="PS51144"/>
    </source>
</evidence>
<evidence type="ECO:0000256" key="3">
    <source>
        <dbReference type="ARBA" id="ARBA00022723"/>
    </source>
</evidence>
<proteinExistence type="inferred from homology"/>
<accession>A0A3S1B8S6</accession>
<comment type="caution">
    <text evidence="8">The sequence shown here is derived from an EMBL/GenBank/DDBJ whole genome shotgun (WGS) entry which is preliminary data.</text>
</comment>
<protein>
    <recommendedName>
        <fullName evidence="2">carbonic anhydrase</fullName>
        <ecNumber evidence="2">4.2.1.1</ecNumber>
    </recommendedName>
</protein>
<dbReference type="PROSITE" id="PS51144">
    <property type="entry name" value="ALPHA_CA_2"/>
    <property type="match status" value="1"/>
</dbReference>
<keyword evidence="9" id="KW-1185">Reference proteome</keyword>
<dbReference type="Pfam" id="PF00194">
    <property type="entry name" value="Carb_anhydrase"/>
    <property type="match status" value="2"/>
</dbReference>
<sequence>MAAPNSNLTRITLSFLLSMLKDNQFQGPEAPVNSKHHWSYKGPEGPTSWPLHYSHCGGKRQSPIDVPLAHCQFDRDLSPFLLDHFEAASGLTGDYVLNVTNNGHAASVRVNHDRMRVRGGGLPGSYKTAEFHFHWGGADDRGSEHSLDGRKFPLEYNVYISPPAPPVTVLFPGEHQLVDQFRLRYLLPRDLSRYWRYDGSLTTPYCFESVTWTLFEQPQKISTSQV</sequence>
<name>A0A3S1B8S6_ELYCH</name>
<dbReference type="InterPro" id="IPR001148">
    <property type="entry name" value="CA_dom"/>
</dbReference>
<evidence type="ECO:0000313" key="9">
    <source>
        <dbReference type="Proteomes" id="UP000271974"/>
    </source>
</evidence>
<dbReference type="InterPro" id="IPR023561">
    <property type="entry name" value="Carbonic_anhydrase_a-class"/>
</dbReference>
<keyword evidence="3" id="KW-0479">Metal-binding</keyword>
<dbReference type="SUPFAM" id="SSF51069">
    <property type="entry name" value="Carbonic anhydrase"/>
    <property type="match status" value="1"/>
</dbReference>
<dbReference type="InterPro" id="IPR036398">
    <property type="entry name" value="CA_dom_sf"/>
</dbReference>
<dbReference type="SMART" id="SM01057">
    <property type="entry name" value="Carb_anhydrase"/>
    <property type="match status" value="1"/>
</dbReference>
<evidence type="ECO:0000256" key="6">
    <source>
        <dbReference type="ARBA" id="ARBA00048348"/>
    </source>
</evidence>